<protein>
    <submittedName>
        <fullName evidence="2">Uncharacterized protein</fullName>
    </submittedName>
</protein>
<accession>A0A5J4QTW0</accession>
<evidence type="ECO:0000256" key="1">
    <source>
        <dbReference type="SAM" id="MobiDB-lite"/>
    </source>
</evidence>
<evidence type="ECO:0000313" key="2">
    <source>
        <dbReference type="EMBL" id="KAA6324340.1"/>
    </source>
</evidence>
<feature type="region of interest" description="Disordered" evidence="1">
    <location>
        <begin position="1"/>
        <end position="51"/>
    </location>
</feature>
<feature type="compositionally biased region" description="Basic and acidic residues" evidence="1">
    <location>
        <begin position="95"/>
        <end position="114"/>
    </location>
</feature>
<comment type="caution">
    <text evidence="2">The sequence shown here is derived from an EMBL/GenBank/DDBJ whole genome shotgun (WGS) entry which is preliminary data.</text>
</comment>
<organism evidence="2 3">
    <name type="scientific">Streblomastix strix</name>
    <dbReference type="NCBI Taxonomy" id="222440"/>
    <lineage>
        <taxon>Eukaryota</taxon>
        <taxon>Metamonada</taxon>
        <taxon>Preaxostyla</taxon>
        <taxon>Oxymonadida</taxon>
        <taxon>Streblomastigidae</taxon>
        <taxon>Streblomastix</taxon>
    </lineage>
</organism>
<dbReference type="Proteomes" id="UP000324800">
    <property type="component" value="Unassembled WGS sequence"/>
</dbReference>
<dbReference type="EMBL" id="SNRW01044398">
    <property type="protein sequence ID" value="KAA6324340.1"/>
    <property type="molecule type" value="Genomic_DNA"/>
</dbReference>
<feature type="region of interest" description="Disordered" evidence="1">
    <location>
        <begin position="83"/>
        <end position="134"/>
    </location>
</feature>
<name>A0A5J4QTW0_9EUKA</name>
<dbReference type="AlphaFoldDB" id="A0A5J4QTW0"/>
<proteinExistence type="predicted"/>
<reference evidence="2 3" key="1">
    <citation type="submission" date="2019-03" db="EMBL/GenBank/DDBJ databases">
        <title>Single cell metagenomics reveals metabolic interactions within the superorganism composed of flagellate Streblomastix strix and complex community of Bacteroidetes bacteria on its surface.</title>
        <authorList>
            <person name="Treitli S.C."/>
            <person name="Kolisko M."/>
            <person name="Husnik F."/>
            <person name="Keeling P."/>
            <person name="Hampl V."/>
        </authorList>
    </citation>
    <scope>NUCLEOTIDE SEQUENCE [LARGE SCALE GENOMIC DNA]</scope>
    <source>
        <strain evidence="2">ST1C</strain>
    </source>
</reference>
<feature type="compositionally biased region" description="Basic and acidic residues" evidence="1">
    <location>
        <begin position="34"/>
        <end position="51"/>
    </location>
</feature>
<evidence type="ECO:0000313" key="3">
    <source>
        <dbReference type="Proteomes" id="UP000324800"/>
    </source>
</evidence>
<feature type="compositionally biased region" description="Polar residues" evidence="1">
    <location>
        <begin position="1"/>
        <end position="10"/>
    </location>
</feature>
<sequence length="134" mass="15504">MSSLSPNEQTVEPFEAAESAETIGKVEIANSPEPLKEMEKEPLEPSKDNQQELREYFRRCVDIYEWICEQQFAKSGYFELPPESELKIETPPPEPKPKSETARRSSRRIEKMNKESTPSEFFDLEPPKTSIPVR</sequence>
<feature type="non-terminal residue" evidence="2">
    <location>
        <position position="134"/>
    </location>
</feature>
<gene>
    <name evidence="2" type="ORF">EZS28_054200</name>
</gene>